<dbReference type="EMBL" id="AHMO02000007">
    <property type="protein sequence ID" value="EQA46544.1"/>
    <property type="molecule type" value="Genomic_DNA"/>
</dbReference>
<keyword evidence="2" id="KW-1185">Reference proteome</keyword>
<comment type="caution">
    <text evidence="1">The sequence shown here is derived from an EMBL/GenBank/DDBJ whole genome shotgun (WGS) entry which is preliminary data.</text>
</comment>
<evidence type="ECO:0000313" key="1">
    <source>
        <dbReference type="EMBL" id="EQA46544.1"/>
    </source>
</evidence>
<organism evidence="1 2">
    <name type="scientific">Leptospira broomii serovar Hurstbridge str. 5399</name>
    <dbReference type="NCBI Taxonomy" id="1049789"/>
    <lineage>
        <taxon>Bacteria</taxon>
        <taxon>Pseudomonadati</taxon>
        <taxon>Spirochaetota</taxon>
        <taxon>Spirochaetia</taxon>
        <taxon>Leptospirales</taxon>
        <taxon>Leptospiraceae</taxon>
        <taxon>Leptospira</taxon>
    </lineage>
</organism>
<dbReference type="AlphaFoldDB" id="T0GI90"/>
<name>T0GI90_9LEPT</name>
<dbReference type="Proteomes" id="UP000015454">
    <property type="component" value="Unassembled WGS sequence"/>
</dbReference>
<sequence>MSEQNFINSILAVASELKDAPLTETEKNTIIRNFNAASGDSYARAKRAIEGVLGRKLPDERIIEKASSSINNIRALLRQMSTAAQEWQKKK</sequence>
<accession>T0GI90</accession>
<reference evidence="1" key="1">
    <citation type="submission" date="2013-05" db="EMBL/GenBank/DDBJ databases">
        <authorList>
            <person name="Harkins D.M."/>
            <person name="Durkin A.S."/>
            <person name="Brinkac L.M."/>
            <person name="Haft D.H."/>
            <person name="Selengut J.D."/>
            <person name="Sanka R."/>
            <person name="DePew J."/>
            <person name="Purushe J."/>
            <person name="Hartskeerl R.A."/>
            <person name="Ahmed A."/>
            <person name="van der Linden H."/>
            <person name="Goris M.G.A."/>
            <person name="Vinetz J.M."/>
            <person name="Sutton G.G."/>
            <person name="Nierman W.C."/>
            <person name="Fouts D.E."/>
        </authorList>
    </citation>
    <scope>NUCLEOTIDE SEQUENCE [LARGE SCALE GENOMIC DNA]</scope>
    <source>
        <strain evidence="1">5399</strain>
    </source>
</reference>
<gene>
    <name evidence="1" type="ORF">LEP1GSC050_0524</name>
</gene>
<protein>
    <submittedName>
        <fullName evidence="1">Uncharacterized protein</fullName>
    </submittedName>
</protein>
<dbReference type="RefSeq" id="WP_010568230.1">
    <property type="nucleotide sequence ID" value="NZ_AHMO02000007.1"/>
</dbReference>
<dbReference type="STRING" id="1049789.LEP1GSC050_0524"/>
<evidence type="ECO:0000313" key="2">
    <source>
        <dbReference type="Proteomes" id="UP000015454"/>
    </source>
</evidence>
<proteinExistence type="predicted"/>